<evidence type="ECO:0008006" key="8">
    <source>
        <dbReference type="Google" id="ProtNLM"/>
    </source>
</evidence>
<dbReference type="Pfam" id="PF16186">
    <property type="entry name" value="Arm_3"/>
    <property type="match status" value="1"/>
</dbReference>
<dbReference type="AlphaFoldDB" id="U3LNZ5"/>
<evidence type="ECO:0000256" key="3">
    <source>
        <dbReference type="ARBA" id="ARBA00022737"/>
    </source>
</evidence>
<feature type="region of interest" description="Disordered" evidence="6">
    <location>
        <begin position="1"/>
        <end position="69"/>
    </location>
</feature>
<dbReference type="Pfam" id="PF00514">
    <property type="entry name" value="Arm"/>
    <property type="match status" value="8"/>
</dbReference>
<name>U3LNZ5_9TRYP</name>
<dbReference type="GO" id="GO:0005634">
    <property type="term" value="C:nucleus"/>
    <property type="evidence" value="ECO:0007669"/>
    <property type="project" value="UniProtKB-ARBA"/>
</dbReference>
<dbReference type="PANTHER" id="PTHR23316">
    <property type="entry name" value="IMPORTIN ALPHA"/>
    <property type="match status" value="1"/>
</dbReference>
<feature type="repeat" description="ARM" evidence="5">
    <location>
        <begin position="341"/>
        <end position="369"/>
    </location>
</feature>
<dbReference type="InterPro" id="IPR032413">
    <property type="entry name" value="Arm_3"/>
</dbReference>
<feature type="non-terminal residue" evidence="7">
    <location>
        <position position="547"/>
    </location>
</feature>
<dbReference type="InterPro" id="IPR024931">
    <property type="entry name" value="Importin_alpha"/>
</dbReference>
<dbReference type="PROSITE" id="PS50176">
    <property type="entry name" value="ARM_REPEAT"/>
    <property type="match status" value="4"/>
</dbReference>
<proteinExistence type="inferred from homology"/>
<accession>U3LNZ5</accession>
<evidence type="ECO:0000256" key="5">
    <source>
        <dbReference type="PROSITE-ProRule" id="PRU00259"/>
    </source>
</evidence>
<keyword evidence="3" id="KW-0677">Repeat</keyword>
<protein>
    <recommendedName>
        <fullName evidence="8">Importin subunit alpha</fullName>
    </recommendedName>
</protein>
<dbReference type="SMART" id="SM00185">
    <property type="entry name" value="ARM"/>
    <property type="match status" value="8"/>
</dbReference>
<reference evidence="7" key="1">
    <citation type="journal article" date="2013" name="Curr. Biol.">
        <title>Paratrypanosoma is a novel early-branching trypanosomatid.</title>
        <authorList>
            <person name="Flegontov P."/>
            <person name="Votypka J."/>
            <person name="Skalicky T."/>
            <person name="Logacheva M.D."/>
            <person name="Penin A.A."/>
            <person name="Tanifuji G."/>
            <person name="Onodera N.T."/>
            <person name="Kondrashov A.S."/>
            <person name="Volf P."/>
            <person name="Archibald J.M."/>
            <person name="Lukes J."/>
        </authorList>
    </citation>
    <scope>NUCLEOTIDE SEQUENCE</scope>
    <source>
        <strain evidence="7">CUL13</strain>
    </source>
</reference>
<feature type="repeat" description="ARM" evidence="5">
    <location>
        <begin position="299"/>
        <end position="341"/>
    </location>
</feature>
<dbReference type="Gene3D" id="1.25.10.10">
    <property type="entry name" value="Leucine-rich Repeat Variant"/>
    <property type="match status" value="1"/>
</dbReference>
<evidence type="ECO:0000256" key="2">
    <source>
        <dbReference type="ARBA" id="ARBA00022448"/>
    </source>
</evidence>
<keyword evidence="4" id="KW-0653">Protein transport</keyword>
<dbReference type="GO" id="GO:0061608">
    <property type="term" value="F:nuclear import signal receptor activity"/>
    <property type="evidence" value="ECO:0007669"/>
    <property type="project" value="InterPro"/>
</dbReference>
<evidence type="ECO:0000256" key="4">
    <source>
        <dbReference type="ARBA" id="ARBA00022927"/>
    </source>
</evidence>
<dbReference type="InterPro" id="IPR016024">
    <property type="entry name" value="ARM-type_fold"/>
</dbReference>
<dbReference type="InterPro" id="IPR000225">
    <property type="entry name" value="Armadillo"/>
</dbReference>
<dbReference type="VEuPathDB" id="TriTrypDB:PCON_0026580"/>
<feature type="compositionally biased region" description="Basic and acidic residues" evidence="6">
    <location>
        <begin position="1"/>
        <end position="31"/>
    </location>
</feature>
<dbReference type="GO" id="GO:0006606">
    <property type="term" value="P:protein import into nucleus"/>
    <property type="evidence" value="ECO:0007669"/>
    <property type="project" value="InterPro"/>
</dbReference>
<sequence>MYDNQDDKPKGAKKALDVKSGTERRMRDNISVRKRAHMDRIKQVRGEGNDPAPETVFAPSAEPNPQGSMNPMDYDQSSPPATIPLALLPQFVAMVMSNDMNQIFHGTLMVRKLLSVEASPPINEVVQTGVVPALVELLKRSDNPQLQFEAAWALTNIASGNHENSLVVIQANAVPQFLELLRSTYTDCREQSTWALGNLAGEGGACRDYLLQMNVMDPLLMLLSTEGEALAVMRNATWTLSNLCRSKPQPPLEQVGVALPVLASLLNYPDDEVCGDAAWAISYISDGPNERIQAVLESGVLTRIVELLRAPSTAIQTPAIRTIGNIATGNELQTQTIINAGSLPSLIQLLYSPKRAIRKETCWTVSNIAAGTRHQIEALIEGNVYPSIIKCLQGTELDVKKEAAWAVANLCSSGISAHIQYLVEIGIIPPLCEVLSVYDPKIVCVALEALENILRIGESLKAETSAEANYYAQEVESCGGVDRMEELQTHTNEEVYNLALNILETYFGAEDIGGGTGAGAGDFGNFGGFGNFGAGGGGGDAPEQFSF</sequence>
<dbReference type="GO" id="GO:0005737">
    <property type="term" value="C:cytoplasm"/>
    <property type="evidence" value="ECO:0007669"/>
    <property type="project" value="InterPro"/>
</dbReference>
<dbReference type="InterPro" id="IPR011989">
    <property type="entry name" value="ARM-like"/>
</dbReference>
<feature type="repeat" description="ARM" evidence="5">
    <location>
        <begin position="214"/>
        <end position="243"/>
    </location>
</feature>
<dbReference type="FunFam" id="1.25.10.10:FF:000009">
    <property type="entry name" value="Importin subunit alpha"/>
    <property type="match status" value="1"/>
</dbReference>
<keyword evidence="2" id="KW-0813">Transport</keyword>
<evidence type="ECO:0000313" key="7">
    <source>
        <dbReference type="EMBL" id="AGG11557.1"/>
    </source>
</evidence>
<dbReference type="SUPFAM" id="SSF48371">
    <property type="entry name" value="ARM repeat"/>
    <property type="match status" value="1"/>
</dbReference>
<comment type="similarity">
    <text evidence="1">Belongs to the importin alpha family.</text>
</comment>
<feature type="repeat" description="ARM" evidence="5">
    <location>
        <begin position="129"/>
        <end position="172"/>
    </location>
</feature>
<evidence type="ECO:0000256" key="1">
    <source>
        <dbReference type="ARBA" id="ARBA00010394"/>
    </source>
</evidence>
<feature type="compositionally biased region" description="Basic and acidic residues" evidence="6">
    <location>
        <begin position="38"/>
        <end position="48"/>
    </location>
</feature>
<evidence type="ECO:0000256" key="6">
    <source>
        <dbReference type="SAM" id="MobiDB-lite"/>
    </source>
</evidence>
<dbReference type="EMBL" id="KC534788">
    <property type="protein sequence ID" value="AGG11557.1"/>
    <property type="molecule type" value="Genomic_DNA"/>
</dbReference>
<organism evidence="7">
    <name type="scientific">Paratrypanosoma confusum</name>
    <dbReference type="NCBI Taxonomy" id="1470209"/>
    <lineage>
        <taxon>Eukaryota</taxon>
        <taxon>Discoba</taxon>
        <taxon>Euglenozoa</taxon>
        <taxon>Kinetoplastea</taxon>
        <taxon>Metakinetoplastina</taxon>
        <taxon>Trypanosomatida</taxon>
        <taxon>Trypanosomatidae</taxon>
        <taxon>Paratrypanosoma</taxon>
    </lineage>
</organism>
<dbReference type="PIRSF" id="PIRSF005673">
    <property type="entry name" value="Importin_alpha"/>
    <property type="match status" value="1"/>
</dbReference>